<protein>
    <submittedName>
        <fullName evidence="1">Uncharacterized protein</fullName>
    </submittedName>
</protein>
<dbReference type="AlphaFoldDB" id="A0A2N0PD08"/>
<organism evidence="1 2">
    <name type="scientific">Rhizophagus irregularis</name>
    <dbReference type="NCBI Taxonomy" id="588596"/>
    <lineage>
        <taxon>Eukaryota</taxon>
        <taxon>Fungi</taxon>
        <taxon>Fungi incertae sedis</taxon>
        <taxon>Mucoromycota</taxon>
        <taxon>Glomeromycotina</taxon>
        <taxon>Glomeromycetes</taxon>
        <taxon>Glomerales</taxon>
        <taxon>Glomeraceae</taxon>
        <taxon>Rhizophagus</taxon>
    </lineage>
</organism>
<dbReference type="VEuPathDB" id="FungiDB:RhiirA1_403166"/>
<comment type="caution">
    <text evidence="1">The sequence shown here is derived from an EMBL/GenBank/DDBJ whole genome shotgun (WGS) entry which is preliminary data.</text>
</comment>
<sequence>MTTLTAPSVINPDISLPLRSEVLAPSGDCLLSSNNAADASNKYLCTVSADDINVDTTLPSVPTSGPGFNTPSGLPVNKVPIVTQPLTTNTTLNSSIHAHPISASTNPPNNDKNKSVLWPLTYLYTSLSLMVMLLRSNPLPPDFMLQHIFVTHLSCSKKNLLLIALYVTK</sequence>
<dbReference type="Proteomes" id="UP000232722">
    <property type="component" value="Unassembled WGS sequence"/>
</dbReference>
<evidence type="ECO:0000313" key="1">
    <source>
        <dbReference type="EMBL" id="PKC04707.1"/>
    </source>
</evidence>
<reference evidence="1 2" key="2">
    <citation type="submission" date="2017-09" db="EMBL/GenBank/DDBJ databases">
        <title>Extensive intraspecific genome diversity in a model arbuscular mycorrhizal fungus.</title>
        <authorList>
            <person name="Chen E.C."/>
            <person name="Morin E."/>
            <person name="Beaudet D."/>
            <person name="Noel J."/>
            <person name="Ndikumana S."/>
            <person name="Charron P."/>
            <person name="St-Onge C."/>
            <person name="Giorgi J."/>
            <person name="Grigoriev I.V."/>
            <person name="Roux C."/>
            <person name="Martin F.M."/>
            <person name="Corradi N."/>
        </authorList>
    </citation>
    <scope>NUCLEOTIDE SEQUENCE [LARGE SCALE GENOMIC DNA]</scope>
    <source>
        <strain evidence="1 2">A5</strain>
    </source>
</reference>
<dbReference type="EMBL" id="LLXJ01000967">
    <property type="protein sequence ID" value="PKC04707.1"/>
    <property type="molecule type" value="Genomic_DNA"/>
</dbReference>
<reference evidence="1 2" key="1">
    <citation type="submission" date="2016-04" db="EMBL/GenBank/DDBJ databases">
        <title>Genome analyses suggest a sexual origin of heterokaryosis in a supposedly ancient asexual fungus.</title>
        <authorList>
            <person name="Ropars J."/>
            <person name="Sedzielewska K."/>
            <person name="Noel J."/>
            <person name="Charron P."/>
            <person name="Farinelli L."/>
            <person name="Marton T."/>
            <person name="Kruger M."/>
            <person name="Pelin A."/>
            <person name="Brachmann A."/>
            <person name="Corradi N."/>
        </authorList>
    </citation>
    <scope>NUCLEOTIDE SEQUENCE [LARGE SCALE GENOMIC DNA]</scope>
    <source>
        <strain evidence="1 2">A5</strain>
    </source>
</reference>
<accession>A0A2N0PD08</accession>
<gene>
    <name evidence="1" type="ORF">RhiirA5_379176</name>
</gene>
<name>A0A2N0PD08_9GLOM</name>
<proteinExistence type="predicted"/>
<evidence type="ECO:0000313" key="2">
    <source>
        <dbReference type="Proteomes" id="UP000232722"/>
    </source>
</evidence>